<evidence type="ECO:0000313" key="2">
    <source>
        <dbReference type="EMBL" id="QBB71644.1"/>
    </source>
</evidence>
<sequence>MPQFQRPRWTQKTESARLCRMQIECHAEKIFRSDVETAFDLIVDSKRFPGTFVGYGLIPSIRAIVLETPLTVGAVRRIHNSDGSVLTEHVTVLDAPTRHAYVLSGFRAPFAWLVNKGEADWLVSAAESDCMVRWSYTFTLTSSLIYPLATLLLRVFMQRAMQRCLDNMANLLAGSAANPSASA</sequence>
<dbReference type="Pfam" id="PF10604">
    <property type="entry name" value="Polyketide_cyc2"/>
    <property type="match status" value="1"/>
</dbReference>
<proteinExistence type="predicted"/>
<dbReference type="EMBL" id="CP035704">
    <property type="protein sequence ID" value="QBB71644.1"/>
    <property type="molecule type" value="Genomic_DNA"/>
</dbReference>
<dbReference type="KEGG" id="xbc:ELE36_15465"/>
<evidence type="ECO:0000313" key="3">
    <source>
        <dbReference type="Proteomes" id="UP000291562"/>
    </source>
</evidence>
<accession>A0A411HMG9</accession>
<dbReference type="SUPFAM" id="SSF55961">
    <property type="entry name" value="Bet v1-like"/>
    <property type="match status" value="1"/>
</dbReference>
<dbReference type="Gene3D" id="3.30.530.20">
    <property type="match status" value="1"/>
</dbReference>
<evidence type="ECO:0000256" key="1">
    <source>
        <dbReference type="SAM" id="Phobius"/>
    </source>
</evidence>
<dbReference type="AlphaFoldDB" id="A0A411HMG9"/>
<organism evidence="2 3">
    <name type="scientific">Pseudolysobacter antarcticus</name>
    <dbReference type="NCBI Taxonomy" id="2511995"/>
    <lineage>
        <taxon>Bacteria</taxon>
        <taxon>Pseudomonadati</taxon>
        <taxon>Pseudomonadota</taxon>
        <taxon>Gammaproteobacteria</taxon>
        <taxon>Lysobacterales</taxon>
        <taxon>Rhodanobacteraceae</taxon>
        <taxon>Pseudolysobacter</taxon>
    </lineage>
</organism>
<keyword evidence="3" id="KW-1185">Reference proteome</keyword>
<name>A0A411HMG9_9GAMM</name>
<keyword evidence="1" id="KW-0812">Transmembrane</keyword>
<dbReference type="InterPro" id="IPR023393">
    <property type="entry name" value="START-like_dom_sf"/>
</dbReference>
<protein>
    <recommendedName>
        <fullName evidence="4">SRPBCC family protein</fullName>
    </recommendedName>
</protein>
<dbReference type="Proteomes" id="UP000291562">
    <property type="component" value="Chromosome"/>
</dbReference>
<keyword evidence="1" id="KW-0472">Membrane</keyword>
<evidence type="ECO:0008006" key="4">
    <source>
        <dbReference type="Google" id="ProtNLM"/>
    </source>
</evidence>
<feature type="transmembrane region" description="Helical" evidence="1">
    <location>
        <begin position="134"/>
        <end position="153"/>
    </location>
</feature>
<gene>
    <name evidence="2" type="ORF">ELE36_15465</name>
</gene>
<dbReference type="OrthoDB" id="454038at2"/>
<dbReference type="InterPro" id="IPR019587">
    <property type="entry name" value="Polyketide_cyclase/dehydratase"/>
</dbReference>
<reference evidence="2 3" key="1">
    <citation type="submission" date="2019-01" db="EMBL/GenBank/DDBJ databases">
        <title>Pseudolysobacter antarctica gen. nov., sp. nov., isolated from Fildes Peninsula, Antarctica.</title>
        <authorList>
            <person name="Wei Z."/>
            <person name="Peng F."/>
        </authorList>
    </citation>
    <scope>NUCLEOTIDE SEQUENCE [LARGE SCALE GENOMIC DNA]</scope>
    <source>
        <strain evidence="2 3">AQ6-296</strain>
    </source>
</reference>
<keyword evidence="1" id="KW-1133">Transmembrane helix</keyword>